<accession>A0A8H4URE7</accession>
<reference evidence="1" key="2">
    <citation type="submission" date="2020-05" db="EMBL/GenBank/DDBJ databases">
        <authorList>
            <person name="Kim H.-S."/>
            <person name="Proctor R.H."/>
            <person name="Brown D.W."/>
        </authorList>
    </citation>
    <scope>NUCLEOTIDE SEQUENCE</scope>
    <source>
        <strain evidence="1">NRRL 22465</strain>
    </source>
</reference>
<keyword evidence="2" id="KW-1185">Reference proteome</keyword>
<name>A0A8H4URE7_9HYPO</name>
<dbReference type="Proteomes" id="UP000635477">
    <property type="component" value="Unassembled WGS sequence"/>
</dbReference>
<organism evidence="1 2">
    <name type="scientific">Fusarium zealandicum</name>
    <dbReference type="NCBI Taxonomy" id="1053134"/>
    <lineage>
        <taxon>Eukaryota</taxon>
        <taxon>Fungi</taxon>
        <taxon>Dikarya</taxon>
        <taxon>Ascomycota</taxon>
        <taxon>Pezizomycotina</taxon>
        <taxon>Sordariomycetes</taxon>
        <taxon>Hypocreomycetidae</taxon>
        <taxon>Hypocreales</taxon>
        <taxon>Nectriaceae</taxon>
        <taxon>Fusarium</taxon>
        <taxon>Fusarium staphyleae species complex</taxon>
    </lineage>
</organism>
<reference evidence="1" key="1">
    <citation type="journal article" date="2020" name="BMC Genomics">
        <title>Correction to: Identification and distribution of gene clusters required for synthesis of sphingolipid metabolism inhibitors in diverse species of the filamentous fungus Fusarium.</title>
        <authorList>
            <person name="Kim H.S."/>
            <person name="Lohmar J.M."/>
            <person name="Busman M."/>
            <person name="Brown D.W."/>
            <person name="Naumann T.A."/>
            <person name="Divon H.H."/>
            <person name="Lysoe E."/>
            <person name="Uhlig S."/>
            <person name="Proctor R.H."/>
        </authorList>
    </citation>
    <scope>NUCLEOTIDE SEQUENCE</scope>
    <source>
        <strain evidence="1">NRRL 22465</strain>
    </source>
</reference>
<proteinExistence type="predicted"/>
<dbReference type="PANTHER" id="PTHR40780">
    <property type="entry name" value="DUF3669 DOMAIN-CONTAINING PROTEIN"/>
    <property type="match status" value="1"/>
</dbReference>
<dbReference type="OrthoDB" id="2993351at2759"/>
<sequence>MSQERRRDAASDESYVPPRTAAYDLDLAANLELLSILEHAPTEPLSRSTSPQTVMDGELHRALTLDAVVSTTSSMARKNAKAQQEQSDGFKKVGAGACGAIFSQPGKSIVIKLAKSSDRDDLWNDYLMHKLIAEKFKDHEVTDIKIPECYSFIPKDRYQFWEKHEALTQAAEPICHLPTHGLCTERILPLPQITRHLLI</sequence>
<dbReference type="AlphaFoldDB" id="A0A8H4URE7"/>
<dbReference type="EMBL" id="JABEYC010000133">
    <property type="protein sequence ID" value="KAF4982130.1"/>
    <property type="molecule type" value="Genomic_DNA"/>
</dbReference>
<dbReference type="PANTHER" id="PTHR40780:SF2">
    <property type="entry name" value="DUF3669 DOMAIN-CONTAINING PROTEIN"/>
    <property type="match status" value="1"/>
</dbReference>
<comment type="caution">
    <text evidence="1">The sequence shown here is derived from an EMBL/GenBank/DDBJ whole genome shotgun (WGS) entry which is preliminary data.</text>
</comment>
<evidence type="ECO:0000313" key="1">
    <source>
        <dbReference type="EMBL" id="KAF4982130.1"/>
    </source>
</evidence>
<protein>
    <submittedName>
        <fullName evidence="1">Uncharacterized protein</fullName>
    </submittedName>
</protein>
<gene>
    <name evidence="1" type="ORF">FZEAL_2190</name>
</gene>
<evidence type="ECO:0000313" key="2">
    <source>
        <dbReference type="Proteomes" id="UP000635477"/>
    </source>
</evidence>